<dbReference type="GO" id="GO:0012505">
    <property type="term" value="C:endomembrane system"/>
    <property type="evidence" value="ECO:0007669"/>
    <property type="project" value="UniProtKB-SubCell"/>
</dbReference>
<accession>A0A427YE51</accession>
<dbReference type="Proteomes" id="UP000279259">
    <property type="component" value="Unassembled WGS sequence"/>
</dbReference>
<comment type="similarity">
    <text evidence="2">Belongs to the membrane magnesium transporter (TC 1.A.67) family.</text>
</comment>
<evidence type="ECO:0000256" key="6">
    <source>
        <dbReference type="SAM" id="SignalP"/>
    </source>
</evidence>
<evidence type="ECO:0000313" key="7">
    <source>
        <dbReference type="EMBL" id="RSH89247.1"/>
    </source>
</evidence>
<reference evidence="7 8" key="1">
    <citation type="submission" date="2018-11" db="EMBL/GenBank/DDBJ databases">
        <title>Genome sequence of Saitozyma podzolica DSM 27192.</title>
        <authorList>
            <person name="Aliyu H."/>
            <person name="Gorte O."/>
            <person name="Ochsenreither K."/>
        </authorList>
    </citation>
    <scope>NUCLEOTIDE SEQUENCE [LARGE SCALE GENOMIC DNA]</scope>
    <source>
        <strain evidence="7 8">DSM 27192</strain>
    </source>
</reference>
<evidence type="ECO:0000256" key="3">
    <source>
        <dbReference type="ARBA" id="ARBA00022692"/>
    </source>
</evidence>
<dbReference type="Pfam" id="PF10270">
    <property type="entry name" value="MMgT"/>
    <property type="match status" value="1"/>
</dbReference>
<feature type="chain" id="PRO_5019170538" description="Membrane magnesium transporter" evidence="6">
    <location>
        <begin position="21"/>
        <end position="110"/>
    </location>
</feature>
<protein>
    <recommendedName>
        <fullName evidence="9">Membrane magnesium transporter</fullName>
    </recommendedName>
</protein>
<keyword evidence="5" id="KW-0472">Membrane</keyword>
<dbReference type="InterPro" id="IPR018937">
    <property type="entry name" value="MMgT"/>
</dbReference>
<evidence type="ECO:0000256" key="2">
    <source>
        <dbReference type="ARBA" id="ARBA00006109"/>
    </source>
</evidence>
<feature type="signal peptide" evidence="6">
    <location>
        <begin position="1"/>
        <end position="20"/>
    </location>
</feature>
<keyword evidence="4" id="KW-1133">Transmembrane helix</keyword>
<evidence type="ECO:0000313" key="8">
    <source>
        <dbReference type="Proteomes" id="UP000279259"/>
    </source>
</evidence>
<comment type="subcellular location">
    <subcellularLocation>
        <location evidence="1">Endomembrane system</location>
        <topology evidence="1">Multi-pass membrane protein</topology>
    </subcellularLocation>
</comment>
<evidence type="ECO:0000256" key="4">
    <source>
        <dbReference type="ARBA" id="ARBA00022989"/>
    </source>
</evidence>
<dbReference type="AlphaFoldDB" id="A0A427YE51"/>
<keyword evidence="3" id="KW-0812">Transmembrane</keyword>
<dbReference type="OrthoDB" id="44756at2759"/>
<evidence type="ECO:0000256" key="5">
    <source>
        <dbReference type="ARBA" id="ARBA00023136"/>
    </source>
</evidence>
<keyword evidence="6" id="KW-0732">Signal</keyword>
<evidence type="ECO:0008006" key="9">
    <source>
        <dbReference type="Google" id="ProtNLM"/>
    </source>
</evidence>
<gene>
    <name evidence="7" type="ORF">EHS25_002359</name>
</gene>
<dbReference type="STRING" id="1890683.A0A427YE51"/>
<name>A0A427YE51_9TREE</name>
<sequence>MSRPLGRALVAISCLALVHAAYSTYEYLSTLKALGRPAGSLPTSIIVEALGALLLFLPGTTLATSPLQDVTYRGELAKRTIGESDARMGFARLSARGRALFGDVVAPPSK</sequence>
<comment type="caution">
    <text evidence="7">The sequence shown here is derived from an EMBL/GenBank/DDBJ whole genome shotgun (WGS) entry which is preliminary data.</text>
</comment>
<dbReference type="EMBL" id="RSCD01000014">
    <property type="protein sequence ID" value="RSH89247.1"/>
    <property type="molecule type" value="Genomic_DNA"/>
</dbReference>
<keyword evidence="8" id="KW-1185">Reference proteome</keyword>
<proteinExistence type="inferred from homology"/>
<evidence type="ECO:0000256" key="1">
    <source>
        <dbReference type="ARBA" id="ARBA00004127"/>
    </source>
</evidence>
<organism evidence="7 8">
    <name type="scientific">Saitozyma podzolica</name>
    <dbReference type="NCBI Taxonomy" id="1890683"/>
    <lineage>
        <taxon>Eukaryota</taxon>
        <taxon>Fungi</taxon>
        <taxon>Dikarya</taxon>
        <taxon>Basidiomycota</taxon>
        <taxon>Agaricomycotina</taxon>
        <taxon>Tremellomycetes</taxon>
        <taxon>Tremellales</taxon>
        <taxon>Trimorphomycetaceae</taxon>
        <taxon>Saitozyma</taxon>
    </lineage>
</organism>